<keyword evidence="5" id="KW-0547">Nucleotide-binding</keyword>
<evidence type="ECO:0000256" key="3">
    <source>
        <dbReference type="ARBA" id="ARBA00022553"/>
    </source>
</evidence>
<evidence type="ECO:0000256" key="2">
    <source>
        <dbReference type="ARBA" id="ARBA00012438"/>
    </source>
</evidence>
<comment type="catalytic activity">
    <reaction evidence="1">
        <text>ATP + protein L-histidine = ADP + protein N-phospho-L-histidine.</text>
        <dbReference type="EC" id="2.7.13.3"/>
    </reaction>
</comment>
<evidence type="ECO:0000256" key="4">
    <source>
        <dbReference type="ARBA" id="ARBA00022679"/>
    </source>
</evidence>
<dbReference type="Gene3D" id="1.10.287.130">
    <property type="match status" value="1"/>
</dbReference>
<accession>A0A8A7K8U9</accession>
<dbReference type="RefSeq" id="WP_230866636.1">
    <property type="nucleotide sequence ID" value="NZ_CP046640.1"/>
</dbReference>
<reference evidence="11" key="1">
    <citation type="submission" date="2019-12" db="EMBL/GenBank/DDBJ databases">
        <authorList>
            <person name="zhang j."/>
            <person name="sun C.M."/>
        </authorList>
    </citation>
    <scope>NUCLEOTIDE SEQUENCE</scope>
    <source>
        <strain evidence="11">NS-1</strain>
    </source>
</reference>
<evidence type="ECO:0000313" key="11">
    <source>
        <dbReference type="EMBL" id="QTL98176.1"/>
    </source>
</evidence>
<evidence type="ECO:0000256" key="7">
    <source>
        <dbReference type="ARBA" id="ARBA00022840"/>
    </source>
</evidence>
<evidence type="ECO:0000259" key="9">
    <source>
        <dbReference type="PROSITE" id="PS50109"/>
    </source>
</evidence>
<keyword evidence="12" id="KW-1185">Reference proteome</keyword>
<dbReference type="NCBIfam" id="TIGR00229">
    <property type="entry name" value="sensory_box"/>
    <property type="match status" value="1"/>
</dbReference>
<organism evidence="11 12">
    <name type="scientific">Iocasia fonsfrigidae</name>
    <dbReference type="NCBI Taxonomy" id="2682810"/>
    <lineage>
        <taxon>Bacteria</taxon>
        <taxon>Bacillati</taxon>
        <taxon>Bacillota</taxon>
        <taxon>Clostridia</taxon>
        <taxon>Halanaerobiales</taxon>
        <taxon>Halanaerobiaceae</taxon>
        <taxon>Iocasia</taxon>
    </lineage>
</organism>
<keyword evidence="4" id="KW-0808">Transferase</keyword>
<dbReference type="SMART" id="SM00091">
    <property type="entry name" value="PAS"/>
    <property type="match status" value="1"/>
</dbReference>
<dbReference type="AlphaFoldDB" id="A0A8A7K8U9"/>
<sequence>MLGNYRENLNQKQEFEENVYDSIREGMIIIDKQGTIQLINKAIADLLAIDCEKYINKTIFALPAFDELRQDFWEIIEEKGSYIKNDFSLQNNESTILLNLKIYPLKEKDIKTCGAVILVEDVTKKIEMEKQLLLNDKLTSIGRFTAGIAHEINNPLGTIANFVETILIDEKDETKRNYLESIRSETNRISSIVKGLLNFSRQSKAEFGIVDLREVVELSLKICQYQKEYEQYEIIREFKEELPYVTGNFNQLQQVFINMILNAFESMETGDTLTISMQNSPDSETVNVSFIDTGSGIESQYLQKIFDPFFTTKEERQGVGLGLSISYGIIKNHGGDIKVESTLNKGSIFTVSLPIYL</sequence>
<dbReference type="GO" id="GO:0006355">
    <property type="term" value="P:regulation of DNA-templated transcription"/>
    <property type="evidence" value="ECO:0007669"/>
    <property type="project" value="InterPro"/>
</dbReference>
<evidence type="ECO:0000256" key="8">
    <source>
        <dbReference type="ARBA" id="ARBA00023012"/>
    </source>
</evidence>
<dbReference type="PANTHER" id="PTHR43065">
    <property type="entry name" value="SENSOR HISTIDINE KINASE"/>
    <property type="match status" value="1"/>
</dbReference>
<dbReference type="InterPro" id="IPR036097">
    <property type="entry name" value="HisK_dim/P_sf"/>
</dbReference>
<dbReference type="Pfam" id="PF02518">
    <property type="entry name" value="HATPase_c"/>
    <property type="match status" value="1"/>
</dbReference>
<feature type="domain" description="Histidine kinase" evidence="9">
    <location>
        <begin position="147"/>
        <end position="357"/>
    </location>
</feature>
<dbReference type="InterPro" id="IPR003594">
    <property type="entry name" value="HATPase_dom"/>
</dbReference>
<keyword evidence="8" id="KW-0902">Two-component regulatory system</keyword>
<dbReference type="Proteomes" id="UP000665020">
    <property type="component" value="Chromosome"/>
</dbReference>
<evidence type="ECO:0000256" key="1">
    <source>
        <dbReference type="ARBA" id="ARBA00000085"/>
    </source>
</evidence>
<evidence type="ECO:0000256" key="5">
    <source>
        <dbReference type="ARBA" id="ARBA00022741"/>
    </source>
</evidence>
<dbReference type="EMBL" id="CP046640">
    <property type="protein sequence ID" value="QTL98176.1"/>
    <property type="molecule type" value="Genomic_DNA"/>
</dbReference>
<dbReference type="PANTHER" id="PTHR43065:SF46">
    <property type="entry name" value="C4-DICARBOXYLATE TRANSPORT SENSOR PROTEIN DCTB"/>
    <property type="match status" value="1"/>
</dbReference>
<dbReference type="Gene3D" id="3.30.450.20">
    <property type="entry name" value="PAS domain"/>
    <property type="match status" value="1"/>
</dbReference>
<dbReference type="SMART" id="SM00388">
    <property type="entry name" value="HisKA"/>
    <property type="match status" value="1"/>
</dbReference>
<dbReference type="SMART" id="SM00387">
    <property type="entry name" value="HATPase_c"/>
    <property type="match status" value="1"/>
</dbReference>
<dbReference type="InterPro" id="IPR003661">
    <property type="entry name" value="HisK_dim/P_dom"/>
</dbReference>
<dbReference type="InterPro" id="IPR000014">
    <property type="entry name" value="PAS"/>
</dbReference>
<feature type="domain" description="PAS" evidence="10">
    <location>
        <begin position="12"/>
        <end position="60"/>
    </location>
</feature>
<dbReference type="InterPro" id="IPR005467">
    <property type="entry name" value="His_kinase_dom"/>
</dbReference>
<dbReference type="Pfam" id="PF13426">
    <property type="entry name" value="PAS_9"/>
    <property type="match status" value="1"/>
</dbReference>
<dbReference type="CDD" id="cd00082">
    <property type="entry name" value="HisKA"/>
    <property type="match status" value="1"/>
</dbReference>
<evidence type="ECO:0000256" key="6">
    <source>
        <dbReference type="ARBA" id="ARBA00022777"/>
    </source>
</evidence>
<dbReference type="InterPro" id="IPR004358">
    <property type="entry name" value="Sig_transdc_His_kin-like_C"/>
</dbReference>
<name>A0A8A7K8U9_9FIRM</name>
<dbReference type="InterPro" id="IPR036890">
    <property type="entry name" value="HATPase_C_sf"/>
</dbReference>
<dbReference type="PROSITE" id="PS50109">
    <property type="entry name" value="HIS_KIN"/>
    <property type="match status" value="1"/>
</dbReference>
<dbReference type="CDD" id="cd00130">
    <property type="entry name" value="PAS"/>
    <property type="match status" value="1"/>
</dbReference>
<dbReference type="Pfam" id="PF00512">
    <property type="entry name" value="HisKA"/>
    <property type="match status" value="1"/>
</dbReference>
<dbReference type="EC" id="2.7.13.3" evidence="2"/>
<gene>
    <name evidence="11" type="ORF">GM661_09390</name>
</gene>
<keyword evidence="7" id="KW-0067">ATP-binding</keyword>
<protein>
    <recommendedName>
        <fullName evidence="2">histidine kinase</fullName>
        <ecNumber evidence="2">2.7.13.3</ecNumber>
    </recommendedName>
</protein>
<keyword evidence="6" id="KW-0418">Kinase</keyword>
<proteinExistence type="predicted"/>
<evidence type="ECO:0000259" key="10">
    <source>
        <dbReference type="PROSITE" id="PS50112"/>
    </source>
</evidence>
<dbReference type="SUPFAM" id="SSF55874">
    <property type="entry name" value="ATPase domain of HSP90 chaperone/DNA topoisomerase II/histidine kinase"/>
    <property type="match status" value="1"/>
</dbReference>
<keyword evidence="3" id="KW-0597">Phosphoprotein</keyword>
<evidence type="ECO:0000313" key="12">
    <source>
        <dbReference type="Proteomes" id="UP000665020"/>
    </source>
</evidence>
<dbReference type="PROSITE" id="PS50112">
    <property type="entry name" value="PAS"/>
    <property type="match status" value="1"/>
</dbReference>
<dbReference type="KEGG" id="ifn:GM661_09390"/>
<dbReference type="GO" id="GO:0000155">
    <property type="term" value="F:phosphorelay sensor kinase activity"/>
    <property type="evidence" value="ECO:0007669"/>
    <property type="project" value="InterPro"/>
</dbReference>
<dbReference type="Gene3D" id="3.30.565.10">
    <property type="entry name" value="Histidine kinase-like ATPase, C-terminal domain"/>
    <property type="match status" value="1"/>
</dbReference>
<dbReference type="GO" id="GO:0005524">
    <property type="term" value="F:ATP binding"/>
    <property type="evidence" value="ECO:0007669"/>
    <property type="project" value="UniProtKB-KW"/>
</dbReference>
<dbReference type="SUPFAM" id="SSF47384">
    <property type="entry name" value="Homodimeric domain of signal transducing histidine kinase"/>
    <property type="match status" value="1"/>
</dbReference>
<dbReference type="InterPro" id="IPR035965">
    <property type="entry name" value="PAS-like_dom_sf"/>
</dbReference>
<dbReference type="PRINTS" id="PR00344">
    <property type="entry name" value="BCTRLSENSOR"/>
</dbReference>
<dbReference type="SUPFAM" id="SSF55785">
    <property type="entry name" value="PYP-like sensor domain (PAS domain)"/>
    <property type="match status" value="1"/>
</dbReference>